<evidence type="ECO:0000313" key="7">
    <source>
        <dbReference type="Proteomes" id="UP000500956"/>
    </source>
</evidence>
<keyword evidence="2 5" id="KW-0812">Transmembrane</keyword>
<keyword evidence="7" id="KW-1185">Reference proteome</keyword>
<feature type="transmembrane region" description="Helical" evidence="5">
    <location>
        <begin position="283"/>
        <end position="301"/>
    </location>
</feature>
<reference evidence="6 7" key="1">
    <citation type="submission" date="2020-02" db="EMBL/GenBank/DDBJ databases">
        <title>Characterization of Proteus podophage Privateer.</title>
        <authorList>
            <person name="Corban J."/>
            <person name="Ramsey J."/>
        </authorList>
    </citation>
    <scope>NUCLEOTIDE SEQUENCE [LARGE SCALE GENOMIC DNA]</scope>
</reference>
<dbReference type="PANTHER" id="PTHR30238:SF0">
    <property type="entry name" value="THYLAKOID MEMBRANE PROTEIN TERC, CHLOROPLASTIC"/>
    <property type="match status" value="1"/>
</dbReference>
<dbReference type="PANTHER" id="PTHR30238">
    <property type="entry name" value="MEMBRANE BOUND PREDICTED REDOX MODULATOR"/>
    <property type="match status" value="1"/>
</dbReference>
<keyword evidence="3 5" id="KW-1133">Transmembrane helix</keyword>
<feature type="transmembrane region" description="Helical" evidence="5">
    <location>
        <begin position="6"/>
        <end position="23"/>
    </location>
</feature>
<gene>
    <name evidence="6" type="ORF">CPT_Privateer_128</name>
</gene>
<dbReference type="InterPro" id="IPR005496">
    <property type="entry name" value="Integral_membrane_TerC"/>
</dbReference>
<evidence type="ECO:0000256" key="3">
    <source>
        <dbReference type="ARBA" id="ARBA00022989"/>
    </source>
</evidence>
<comment type="subcellular location">
    <subcellularLocation>
        <location evidence="1">Membrane</location>
        <topology evidence="1">Multi-pass membrane protein</topology>
    </subcellularLocation>
</comment>
<protein>
    <submittedName>
        <fullName evidence="6">Stress response integral membrane protein</fullName>
    </submittedName>
</protein>
<evidence type="ECO:0000256" key="1">
    <source>
        <dbReference type="ARBA" id="ARBA00004141"/>
    </source>
</evidence>
<feature type="transmembrane region" description="Helical" evidence="5">
    <location>
        <begin position="101"/>
        <end position="122"/>
    </location>
</feature>
<feature type="transmembrane region" description="Helical" evidence="5">
    <location>
        <begin position="227"/>
        <end position="250"/>
    </location>
</feature>
<accession>A0A6G8R4N7</accession>
<dbReference type="NCBIfam" id="TIGR03718">
    <property type="entry name" value="R_switched_Alx"/>
    <property type="match status" value="1"/>
</dbReference>
<evidence type="ECO:0000313" key="6">
    <source>
        <dbReference type="EMBL" id="QIN94918.1"/>
    </source>
</evidence>
<sequence length="304" mass="34097">MIGIYIAMAMVISVSIFFDFIGHGNKKEMTFRESCMWSVFWVGIGIAFGIIVWLLMGTTSMVHYYSGYVMEKVLSIDNLVVFIAIFSYFGIKDTHTKHRILLWGIAGALVFRGIFVSLGTSLFNLHPLVQVVFGLIVLWSAYAILKGGGDEEEEAVNYDDKWFIKMVKKFYPVYTGTSSGDRFFHFVNGVKYVTPVFLCMVAIEFSDIMFSFDSVPAVISITEEPTLVYAAIIMAILGLRALFFILDILIKKLSELETYVGYVLIFVGLKLIASTIGFHINPILSLIIVLSLLGMGVIKSLNKR</sequence>
<feature type="transmembrane region" description="Helical" evidence="5">
    <location>
        <begin position="35"/>
        <end position="56"/>
    </location>
</feature>
<keyword evidence="4 5" id="KW-0472">Membrane</keyword>
<dbReference type="Pfam" id="PF03741">
    <property type="entry name" value="TerC"/>
    <property type="match status" value="1"/>
</dbReference>
<organism evidence="6 7">
    <name type="scientific">Proteus phage Privateer</name>
    <dbReference type="NCBI Taxonomy" id="2712958"/>
    <lineage>
        <taxon>Viruses</taxon>
        <taxon>Duplodnaviria</taxon>
        <taxon>Heunggongvirae</taxon>
        <taxon>Uroviricota</taxon>
        <taxon>Caudoviricetes</taxon>
        <taxon>Grimontviridae</taxon>
        <taxon>Privateervirus</taxon>
        <taxon>Privateervirus privateer</taxon>
    </lineage>
</organism>
<feature type="transmembrane region" description="Helical" evidence="5">
    <location>
        <begin position="192"/>
        <end position="212"/>
    </location>
</feature>
<proteinExistence type="predicted"/>
<evidence type="ECO:0000256" key="4">
    <source>
        <dbReference type="ARBA" id="ARBA00023136"/>
    </source>
</evidence>
<feature type="transmembrane region" description="Helical" evidence="5">
    <location>
        <begin position="68"/>
        <end position="89"/>
    </location>
</feature>
<name>A0A6G8R4N7_9CAUD</name>
<dbReference type="GO" id="GO:0016020">
    <property type="term" value="C:membrane"/>
    <property type="evidence" value="ECO:0007669"/>
    <property type="project" value="UniProtKB-SubCell"/>
</dbReference>
<dbReference type="Proteomes" id="UP000500956">
    <property type="component" value="Segment"/>
</dbReference>
<evidence type="ECO:0000256" key="5">
    <source>
        <dbReference type="SAM" id="Phobius"/>
    </source>
</evidence>
<feature type="transmembrane region" description="Helical" evidence="5">
    <location>
        <begin position="259"/>
        <end position="277"/>
    </location>
</feature>
<feature type="transmembrane region" description="Helical" evidence="5">
    <location>
        <begin position="128"/>
        <end position="145"/>
    </location>
</feature>
<dbReference type="EMBL" id="MT028297">
    <property type="protein sequence ID" value="QIN94918.1"/>
    <property type="molecule type" value="Genomic_DNA"/>
</dbReference>
<dbReference type="InterPro" id="IPR022369">
    <property type="entry name" value="Integral_membrane_TerC_rswitch"/>
</dbReference>
<evidence type="ECO:0000256" key="2">
    <source>
        <dbReference type="ARBA" id="ARBA00022692"/>
    </source>
</evidence>